<evidence type="ECO:0000256" key="4">
    <source>
        <dbReference type="ARBA" id="ARBA00023004"/>
    </source>
</evidence>
<dbReference type="CDD" id="cd01335">
    <property type="entry name" value="Radical_SAM"/>
    <property type="match status" value="1"/>
</dbReference>
<keyword evidence="8" id="KW-1185">Reference proteome</keyword>
<evidence type="ECO:0000313" key="7">
    <source>
        <dbReference type="EMBL" id="PKQ63131.1"/>
    </source>
</evidence>
<organism evidence="7 8">
    <name type="scientific">Labilibaculum filiforme</name>
    <dbReference type="NCBI Taxonomy" id="1940526"/>
    <lineage>
        <taxon>Bacteria</taxon>
        <taxon>Pseudomonadati</taxon>
        <taxon>Bacteroidota</taxon>
        <taxon>Bacteroidia</taxon>
        <taxon>Marinilabiliales</taxon>
        <taxon>Marinifilaceae</taxon>
        <taxon>Labilibaculum</taxon>
    </lineage>
</organism>
<dbReference type="PANTHER" id="PTHR11228">
    <property type="entry name" value="RADICAL SAM DOMAIN PROTEIN"/>
    <property type="match status" value="1"/>
</dbReference>
<dbReference type="InterPro" id="IPR058240">
    <property type="entry name" value="rSAM_sf"/>
</dbReference>
<dbReference type="Proteomes" id="UP000233535">
    <property type="component" value="Unassembled WGS sequence"/>
</dbReference>
<dbReference type="GO" id="GO:0003824">
    <property type="term" value="F:catalytic activity"/>
    <property type="evidence" value="ECO:0007669"/>
    <property type="project" value="InterPro"/>
</dbReference>
<dbReference type="GO" id="GO:0046872">
    <property type="term" value="F:metal ion binding"/>
    <property type="evidence" value="ECO:0007669"/>
    <property type="project" value="UniProtKB-KW"/>
</dbReference>
<keyword evidence="3" id="KW-0479">Metal-binding</keyword>
<accession>A0A2N3HYL1</accession>
<dbReference type="InterPro" id="IPR050377">
    <property type="entry name" value="Radical_SAM_PqqE_MftC-like"/>
</dbReference>
<gene>
    <name evidence="7" type="ORF">BZG02_10235</name>
</gene>
<dbReference type="RefSeq" id="WP_101261338.1">
    <property type="nucleotide sequence ID" value="NZ_MVDD01000006.1"/>
</dbReference>
<name>A0A2N3HYL1_9BACT</name>
<dbReference type="Pfam" id="PF04055">
    <property type="entry name" value="Radical_SAM"/>
    <property type="match status" value="1"/>
</dbReference>
<feature type="domain" description="Radical SAM core" evidence="6">
    <location>
        <begin position="19"/>
        <end position="148"/>
    </location>
</feature>
<dbReference type="InterPro" id="IPR013785">
    <property type="entry name" value="Aldolase_TIM"/>
</dbReference>
<protein>
    <recommendedName>
        <fullName evidence="6">Radical SAM core domain-containing protein</fullName>
    </recommendedName>
</protein>
<evidence type="ECO:0000259" key="6">
    <source>
        <dbReference type="Pfam" id="PF04055"/>
    </source>
</evidence>
<comment type="cofactor">
    <cofactor evidence="1">
        <name>[4Fe-4S] cluster</name>
        <dbReference type="ChEBI" id="CHEBI:49883"/>
    </cofactor>
</comment>
<dbReference type="CDD" id="cd21109">
    <property type="entry name" value="SPASM"/>
    <property type="match status" value="1"/>
</dbReference>
<proteinExistence type="predicted"/>
<evidence type="ECO:0000256" key="2">
    <source>
        <dbReference type="ARBA" id="ARBA00022691"/>
    </source>
</evidence>
<keyword evidence="5" id="KW-0411">Iron-sulfur</keyword>
<dbReference type="GO" id="GO:0051536">
    <property type="term" value="F:iron-sulfur cluster binding"/>
    <property type="evidence" value="ECO:0007669"/>
    <property type="project" value="UniProtKB-KW"/>
</dbReference>
<dbReference type="SUPFAM" id="SSF102114">
    <property type="entry name" value="Radical SAM enzymes"/>
    <property type="match status" value="1"/>
</dbReference>
<dbReference type="PANTHER" id="PTHR11228:SF34">
    <property type="entry name" value="TUNGSTEN-CONTAINING ALDEHYDE FERREDOXIN OXIDOREDUCTASE COFACTOR MODIFYING PROTEIN"/>
    <property type="match status" value="1"/>
</dbReference>
<dbReference type="SFLD" id="SFLDS00029">
    <property type="entry name" value="Radical_SAM"/>
    <property type="match status" value="1"/>
</dbReference>
<comment type="caution">
    <text evidence="7">The sequence shown here is derived from an EMBL/GenBank/DDBJ whole genome shotgun (WGS) entry which is preliminary data.</text>
</comment>
<dbReference type="OrthoDB" id="9763993at2"/>
<dbReference type="AlphaFoldDB" id="A0A2N3HYL1"/>
<evidence type="ECO:0000256" key="3">
    <source>
        <dbReference type="ARBA" id="ARBA00022723"/>
    </source>
</evidence>
<evidence type="ECO:0000256" key="5">
    <source>
        <dbReference type="ARBA" id="ARBA00023014"/>
    </source>
</evidence>
<evidence type="ECO:0000313" key="8">
    <source>
        <dbReference type="Proteomes" id="UP000233535"/>
    </source>
</evidence>
<keyword evidence="2" id="KW-0949">S-adenosyl-L-methionine</keyword>
<keyword evidence="4" id="KW-0408">Iron</keyword>
<dbReference type="InterPro" id="IPR007197">
    <property type="entry name" value="rSAM"/>
</dbReference>
<dbReference type="EMBL" id="MVDD01000006">
    <property type="protein sequence ID" value="PKQ63131.1"/>
    <property type="molecule type" value="Genomic_DNA"/>
</dbReference>
<reference evidence="7 8" key="1">
    <citation type="journal article" date="2017" name="Front. Microbiol.">
        <title>Labilibaculum manganireducens gen. nov., sp. nov. and Labilibaculum filiforme sp. nov., Novel Bacteroidetes Isolated from Subsurface Sediments of the Baltic Sea.</title>
        <authorList>
            <person name="Vandieken V."/>
            <person name="Marshall I.P."/>
            <person name="Niemann H."/>
            <person name="Engelen B."/>
            <person name="Cypionka H."/>
        </authorList>
    </citation>
    <scope>NUCLEOTIDE SEQUENCE [LARGE SCALE GENOMIC DNA]</scope>
    <source>
        <strain evidence="7 8">59.16B</strain>
    </source>
</reference>
<evidence type="ECO:0000256" key="1">
    <source>
        <dbReference type="ARBA" id="ARBA00001966"/>
    </source>
</evidence>
<dbReference type="Gene3D" id="3.20.20.70">
    <property type="entry name" value="Aldolase class I"/>
    <property type="match status" value="1"/>
</dbReference>
<sequence>MTKNQMEEVPFLSNVGIMLTYKCTIACKHCIVKAGPNRKEEMTLESAYAWLDQIKAYRDGFVCGISLTGGEPFYNLQHLIKVADYSHKLGFITTVVSNAYWATSKQEALRIMSLCESIQMISISTDSSHQQFIPIEYVRNAIWAAKKLNKIYNVAVATESETSPEYLNIIDDVLEFVDREFINTSIILPVGRAEKQIDSSLFNYSSSPAVSACPMASFPIIFPNGNVIACIGPPITLPETNPLYLGNLNKESIATIFNRAEMNYILHAIRTFGPKVLVKLLKDNGYERLLPDRYIEDAICDVCFKLFSNKETCDVLHKLIDKDAKFRIQVEYGRLYHMNEAEMIKE</sequence>